<comment type="caution">
    <text evidence="2">The sequence shown here is derived from an EMBL/GenBank/DDBJ whole genome shotgun (WGS) entry which is preliminary data.</text>
</comment>
<name>A0A507CGC9_9FUNG</name>
<evidence type="ECO:0000313" key="3">
    <source>
        <dbReference type="EMBL" id="TPX39295.1"/>
    </source>
</evidence>
<accession>A0A507CGC9</accession>
<protein>
    <submittedName>
        <fullName evidence="2">Uncharacterized protein</fullName>
    </submittedName>
</protein>
<dbReference type="EMBL" id="QEAN01000397">
    <property type="protein sequence ID" value="TPX38491.1"/>
    <property type="molecule type" value="Genomic_DNA"/>
</dbReference>
<dbReference type="Proteomes" id="UP000317494">
    <property type="component" value="Unassembled WGS sequence"/>
</dbReference>
<dbReference type="EMBL" id="QEAM01000502">
    <property type="protein sequence ID" value="TPX39295.1"/>
    <property type="molecule type" value="Genomic_DNA"/>
</dbReference>
<keyword evidence="4" id="KW-1185">Reference proteome</keyword>
<evidence type="ECO:0000313" key="2">
    <source>
        <dbReference type="EMBL" id="TPX38491.1"/>
    </source>
</evidence>
<evidence type="ECO:0000256" key="1">
    <source>
        <dbReference type="SAM" id="SignalP"/>
    </source>
</evidence>
<organism evidence="2 4">
    <name type="scientific">Synchytrium endobioticum</name>
    <dbReference type="NCBI Taxonomy" id="286115"/>
    <lineage>
        <taxon>Eukaryota</taxon>
        <taxon>Fungi</taxon>
        <taxon>Fungi incertae sedis</taxon>
        <taxon>Chytridiomycota</taxon>
        <taxon>Chytridiomycota incertae sedis</taxon>
        <taxon>Chytridiomycetes</taxon>
        <taxon>Synchytriales</taxon>
        <taxon>Synchytriaceae</taxon>
        <taxon>Synchytrium</taxon>
    </lineage>
</organism>
<feature type="signal peptide" evidence="1">
    <location>
        <begin position="1"/>
        <end position="20"/>
    </location>
</feature>
<dbReference type="AlphaFoldDB" id="A0A507CGC9"/>
<dbReference type="Proteomes" id="UP000320475">
    <property type="component" value="Unassembled WGS sequence"/>
</dbReference>
<reference evidence="4 5" key="1">
    <citation type="journal article" date="2019" name="Sci. Rep.">
        <title>Comparative genomics of chytrid fungi reveal insights into the obligate biotrophic and pathogenic lifestyle of Synchytrium endobioticum.</title>
        <authorList>
            <person name="van de Vossenberg B.T.L.H."/>
            <person name="Warris S."/>
            <person name="Nguyen H.D.T."/>
            <person name="van Gent-Pelzer M.P.E."/>
            <person name="Joly D.L."/>
            <person name="van de Geest H.C."/>
            <person name="Bonants P.J.M."/>
            <person name="Smith D.S."/>
            <person name="Levesque C.A."/>
            <person name="van der Lee T.A.J."/>
        </authorList>
    </citation>
    <scope>NUCLEOTIDE SEQUENCE [LARGE SCALE GENOMIC DNA]</scope>
    <source>
        <strain evidence="3 5">LEV6574</strain>
        <strain evidence="2 4">MB42</strain>
    </source>
</reference>
<gene>
    <name evidence="3" type="ORF">SeLEV6574_g07316</name>
    <name evidence="2" type="ORF">SeMB42_g06714</name>
</gene>
<evidence type="ECO:0000313" key="5">
    <source>
        <dbReference type="Proteomes" id="UP000320475"/>
    </source>
</evidence>
<sequence>MGSKCLVSLFVVALSSLTAALGGTNHEYNHVLYVKAEEELNPAQTSIKEHVWLPKIMLEDMKRAGIEAVVGGSVRTSSKHRATRRHRGTHLACPRKEMLVVDVVVQVPTKCTCAAIRPHPKYMPHPMGV</sequence>
<proteinExistence type="predicted"/>
<feature type="chain" id="PRO_5036130975" evidence="1">
    <location>
        <begin position="21"/>
        <end position="129"/>
    </location>
</feature>
<dbReference type="VEuPathDB" id="FungiDB:SeMB42_g06714"/>
<keyword evidence="1" id="KW-0732">Signal</keyword>
<evidence type="ECO:0000313" key="4">
    <source>
        <dbReference type="Proteomes" id="UP000317494"/>
    </source>
</evidence>